<dbReference type="PANTHER" id="PTHR10972">
    <property type="entry name" value="OXYSTEROL-BINDING PROTEIN-RELATED"/>
    <property type="match status" value="1"/>
</dbReference>
<dbReference type="InterPro" id="IPR037239">
    <property type="entry name" value="OSBP_sf"/>
</dbReference>
<dbReference type="PROSITE" id="PS50003">
    <property type="entry name" value="PH_DOMAIN"/>
    <property type="match status" value="1"/>
</dbReference>
<dbReference type="AlphaFoldDB" id="A0A1E3PQD1"/>
<dbReference type="EMBL" id="KV454407">
    <property type="protein sequence ID" value="ODQ67631.1"/>
    <property type="molecule type" value="Genomic_DNA"/>
</dbReference>
<accession>A0A1E3PQD1</accession>
<dbReference type="FunFam" id="2.40.160.120:FF:000001">
    <property type="entry name" value="Oxysterol-binding protein"/>
    <property type="match status" value="1"/>
</dbReference>
<dbReference type="SMART" id="SM00233">
    <property type="entry name" value="PH"/>
    <property type="match status" value="1"/>
</dbReference>
<dbReference type="GO" id="GO:0032934">
    <property type="term" value="F:sterol binding"/>
    <property type="evidence" value="ECO:0007669"/>
    <property type="project" value="TreeGrafter"/>
</dbReference>
<evidence type="ECO:0000256" key="1">
    <source>
        <dbReference type="ARBA" id="ARBA00008842"/>
    </source>
</evidence>
<proteinExistence type="inferred from homology"/>
<keyword evidence="4" id="KW-0446">Lipid-binding</keyword>
<evidence type="ECO:0008006" key="10">
    <source>
        <dbReference type="Google" id="ProtNLM"/>
    </source>
</evidence>
<evidence type="ECO:0000313" key="8">
    <source>
        <dbReference type="EMBL" id="ODQ67631.1"/>
    </source>
</evidence>
<feature type="compositionally biased region" description="Low complexity" evidence="5">
    <location>
        <begin position="498"/>
        <end position="511"/>
    </location>
</feature>
<dbReference type="SUPFAM" id="SSF50729">
    <property type="entry name" value="PH domain-like"/>
    <property type="match status" value="1"/>
</dbReference>
<feature type="region of interest" description="Disordered" evidence="5">
    <location>
        <begin position="137"/>
        <end position="163"/>
    </location>
</feature>
<dbReference type="GO" id="GO:0034727">
    <property type="term" value="P:piecemeal microautophagy of the nucleus"/>
    <property type="evidence" value="ECO:0007669"/>
    <property type="project" value="TreeGrafter"/>
</dbReference>
<keyword evidence="9" id="KW-1185">Reference proteome</keyword>
<evidence type="ECO:0000256" key="4">
    <source>
        <dbReference type="ARBA" id="ARBA00023121"/>
    </source>
</evidence>
<dbReference type="InterPro" id="IPR011993">
    <property type="entry name" value="PH-like_dom_sf"/>
</dbReference>
<dbReference type="Gene3D" id="2.30.29.30">
    <property type="entry name" value="Pleckstrin-homology domain (PH domain)/Phosphotyrosine-binding domain (PTB)"/>
    <property type="match status" value="1"/>
</dbReference>
<dbReference type="GO" id="GO:0005886">
    <property type="term" value="C:plasma membrane"/>
    <property type="evidence" value="ECO:0007669"/>
    <property type="project" value="TreeGrafter"/>
</dbReference>
<dbReference type="OrthoDB" id="1854502at2759"/>
<evidence type="ECO:0000313" key="9">
    <source>
        <dbReference type="Proteomes" id="UP000095009"/>
    </source>
</evidence>
<dbReference type="GO" id="GO:0097038">
    <property type="term" value="C:perinuclear endoplasmic reticulum"/>
    <property type="evidence" value="ECO:0007669"/>
    <property type="project" value="TreeGrafter"/>
</dbReference>
<dbReference type="STRING" id="857566.A0A1E3PQD1"/>
<dbReference type="GO" id="GO:0006897">
    <property type="term" value="P:endocytosis"/>
    <property type="evidence" value="ECO:0007669"/>
    <property type="project" value="TreeGrafter"/>
</dbReference>
<reference evidence="8 9" key="1">
    <citation type="journal article" date="2016" name="Proc. Natl. Acad. Sci. U.S.A.">
        <title>Comparative genomics of biotechnologically important yeasts.</title>
        <authorList>
            <person name="Riley R."/>
            <person name="Haridas S."/>
            <person name="Wolfe K.H."/>
            <person name="Lopes M.R."/>
            <person name="Hittinger C.T."/>
            <person name="Goeker M."/>
            <person name="Salamov A.A."/>
            <person name="Wisecaver J.H."/>
            <person name="Long T.M."/>
            <person name="Calvey C.H."/>
            <person name="Aerts A.L."/>
            <person name="Barry K.W."/>
            <person name="Choi C."/>
            <person name="Clum A."/>
            <person name="Coughlan A.Y."/>
            <person name="Deshpande S."/>
            <person name="Douglass A.P."/>
            <person name="Hanson S.J."/>
            <person name="Klenk H.-P."/>
            <person name="LaButti K.M."/>
            <person name="Lapidus A."/>
            <person name="Lindquist E.A."/>
            <person name="Lipzen A.M."/>
            <person name="Meier-Kolthoff J.P."/>
            <person name="Ohm R.A."/>
            <person name="Otillar R.P."/>
            <person name="Pangilinan J.L."/>
            <person name="Peng Y."/>
            <person name="Rokas A."/>
            <person name="Rosa C.A."/>
            <person name="Scheuner C."/>
            <person name="Sibirny A.A."/>
            <person name="Slot J.C."/>
            <person name="Stielow J.B."/>
            <person name="Sun H."/>
            <person name="Kurtzman C.P."/>
            <person name="Blackwell M."/>
            <person name="Grigoriev I.V."/>
            <person name="Jeffries T.W."/>
        </authorList>
    </citation>
    <scope>NUCLEOTIDE SEQUENCE [LARGE SCALE GENOMIC DNA]</scope>
    <source>
        <strain evidence="8 9">DSM 6958</strain>
    </source>
</reference>
<evidence type="ECO:0000259" key="7">
    <source>
        <dbReference type="PROSITE" id="PS50866"/>
    </source>
</evidence>
<dbReference type="InterPro" id="IPR041680">
    <property type="entry name" value="PH_8"/>
</dbReference>
<dbReference type="PROSITE" id="PS50866">
    <property type="entry name" value="GOLD"/>
    <property type="match status" value="1"/>
</dbReference>
<evidence type="ECO:0000259" key="6">
    <source>
        <dbReference type="PROSITE" id="PS50003"/>
    </source>
</evidence>
<feature type="compositionally biased region" description="Low complexity" evidence="5">
    <location>
        <begin position="352"/>
        <end position="361"/>
    </location>
</feature>
<evidence type="ECO:0000256" key="2">
    <source>
        <dbReference type="ARBA" id="ARBA00022448"/>
    </source>
</evidence>
<name>A0A1E3PQD1_9ASCO</name>
<comment type="similarity">
    <text evidence="1">Belongs to the OSBP family.</text>
</comment>
<feature type="domain" description="PH" evidence="6">
    <location>
        <begin position="176"/>
        <end position="270"/>
    </location>
</feature>
<protein>
    <recommendedName>
        <fullName evidence="10">PH domain-containing protein</fullName>
    </recommendedName>
</protein>
<sequence length="928" mass="102357">MESIQVLAKSFVIKWINVPENSAISYQVKVTKKSINFGLYKHDSSGPLVSSGTVSTSAASALPDIEERLRKTGFTLIKSYTMQKPGHLVNDTFNVPIGQGGTYAIVFDNTFSKTTPKTVLLHLSVNPLSPSFWKEATRETASMGDQDSSGQRDNISVNTLDNSVANSNSPRVDAIRGFITGPLMKKRRKKLQGYARRRFELDHKNATLNYYRDASSSTLRGSMLINLCVISVNEKTRDIIIDSGMEVWSLRALDSNDLKAWVRALDEAKRDFQHKQQNSVSPVNTDTVTGLSSSPQSVNIWNDLVQLGDELAALSRVVNTRSSFSPDFSSDRSVSASSTASVPFVNSRSSSTSLSAASTLTPQRKPSFWKRHSSFRNGGGSSESSEPADSVPTAGHVSASAGDSPLPLNNIDIANKLSMLSAQYQHLLVRFKPNTKNTALEASNDFSHTRNSPKIESDLFSDAESFYDAVDSYNSAIVYVDLDSQSDSDNEADEYQKSEISSDSESEGSLSPAISCASVGVLSVVPSVMDGDSLYPISLLTEPIPRRKTIPRAAQNAPSIIGFLRKNVGKDFSSIAVPVAGNEPINVLQRFSEMLEYSNLLDGAIGLPRSDGQRILHIAAFAVSYLSSSRSRDRCLRKPFNPLLGETFELVREDRQFRLLAEKVGHKPPLMAIQAESCTGWSLVHSPNPNQKFWGKSAEIVTNGPVVVTLPVDSGPEVFQWTHPTTFLRNIIAGEKYIEPVDSFTVHSSLGERAVITFKAGGVFSGRSEEFFVKVFNAQGLPLPITASGKWTESFIVNNNGKTSVVWEAGNLVAQANKCFGLTEFAAQLNEITTVEKSLMAPTDTRLRPDQRLYEQGEIERPESLKLELEEHQRERRKADEADNKVWTPTFFDKQINNGQELYVLKQGKDSYWHRRKTGNWDGLITLW</sequence>
<dbReference type="GO" id="GO:0006887">
    <property type="term" value="P:exocytosis"/>
    <property type="evidence" value="ECO:0007669"/>
    <property type="project" value="TreeGrafter"/>
</dbReference>
<dbReference type="Gene3D" id="2.40.160.120">
    <property type="match status" value="1"/>
</dbReference>
<dbReference type="InterPro" id="IPR000648">
    <property type="entry name" value="Oxysterol-bd"/>
</dbReference>
<feature type="region of interest" description="Disordered" evidence="5">
    <location>
        <begin position="487"/>
        <end position="511"/>
    </location>
</feature>
<evidence type="ECO:0000256" key="3">
    <source>
        <dbReference type="ARBA" id="ARBA00023055"/>
    </source>
</evidence>
<dbReference type="Gene3D" id="3.30.70.3490">
    <property type="match status" value="1"/>
</dbReference>
<dbReference type="InterPro" id="IPR036598">
    <property type="entry name" value="GOLD_dom_sf"/>
</dbReference>
<feature type="domain" description="GOLD" evidence="7">
    <location>
        <begin position="1"/>
        <end position="125"/>
    </location>
</feature>
<dbReference type="GO" id="GO:0032541">
    <property type="term" value="C:cortical endoplasmic reticulum"/>
    <property type="evidence" value="ECO:0007669"/>
    <property type="project" value="TreeGrafter"/>
</dbReference>
<dbReference type="PANTHER" id="PTHR10972:SF203">
    <property type="entry name" value="OXYSTEROL-BINDING PROTEIN HOMOLOG 3"/>
    <property type="match status" value="1"/>
</dbReference>
<dbReference type="GO" id="GO:0030011">
    <property type="term" value="P:maintenance of cell polarity"/>
    <property type="evidence" value="ECO:0007669"/>
    <property type="project" value="TreeGrafter"/>
</dbReference>
<dbReference type="SUPFAM" id="SSF101576">
    <property type="entry name" value="Supernatant protein factor (SPF), C-terminal domain"/>
    <property type="match status" value="1"/>
</dbReference>
<dbReference type="InterPro" id="IPR001849">
    <property type="entry name" value="PH_domain"/>
</dbReference>
<gene>
    <name evidence="8" type="ORF">NADFUDRAFT_82056</name>
</gene>
<dbReference type="GO" id="GO:0035621">
    <property type="term" value="P:ER to Golgi ceramide transport"/>
    <property type="evidence" value="ECO:0007669"/>
    <property type="project" value="TreeGrafter"/>
</dbReference>
<evidence type="ECO:0000256" key="5">
    <source>
        <dbReference type="SAM" id="MobiDB-lite"/>
    </source>
</evidence>
<dbReference type="SUPFAM" id="SSF144000">
    <property type="entry name" value="Oxysterol-binding protein-like"/>
    <property type="match status" value="1"/>
</dbReference>
<feature type="compositionally biased region" description="Polar residues" evidence="5">
    <location>
        <begin position="139"/>
        <end position="163"/>
    </location>
</feature>
<dbReference type="Gene3D" id="2.60.120.680">
    <property type="entry name" value="GOLD domain"/>
    <property type="match status" value="1"/>
</dbReference>
<dbReference type="Proteomes" id="UP000095009">
    <property type="component" value="Unassembled WGS sequence"/>
</dbReference>
<organism evidence="8 9">
    <name type="scientific">Nadsonia fulvescens var. elongata DSM 6958</name>
    <dbReference type="NCBI Taxonomy" id="857566"/>
    <lineage>
        <taxon>Eukaryota</taxon>
        <taxon>Fungi</taxon>
        <taxon>Dikarya</taxon>
        <taxon>Ascomycota</taxon>
        <taxon>Saccharomycotina</taxon>
        <taxon>Dipodascomycetes</taxon>
        <taxon>Dipodascales</taxon>
        <taxon>Dipodascales incertae sedis</taxon>
        <taxon>Nadsonia</taxon>
    </lineage>
</organism>
<dbReference type="GO" id="GO:0120009">
    <property type="term" value="P:intermembrane lipid transfer"/>
    <property type="evidence" value="ECO:0007669"/>
    <property type="project" value="UniProtKB-ARBA"/>
</dbReference>
<keyword evidence="2" id="KW-0813">Transport</keyword>
<dbReference type="GO" id="GO:0005829">
    <property type="term" value="C:cytosol"/>
    <property type="evidence" value="ECO:0007669"/>
    <property type="project" value="TreeGrafter"/>
</dbReference>
<dbReference type="Pfam" id="PF01237">
    <property type="entry name" value="Oxysterol_BP"/>
    <property type="match status" value="1"/>
</dbReference>
<dbReference type="InterPro" id="IPR009038">
    <property type="entry name" value="GOLD_dom"/>
</dbReference>
<dbReference type="Pfam" id="PF15409">
    <property type="entry name" value="PH_8"/>
    <property type="match status" value="1"/>
</dbReference>
<feature type="region of interest" description="Disordered" evidence="5">
    <location>
        <begin position="352"/>
        <end position="405"/>
    </location>
</feature>
<keyword evidence="3" id="KW-0445">Lipid transport</keyword>